<protein>
    <submittedName>
        <fullName evidence="1">Integrase</fullName>
    </submittedName>
</protein>
<dbReference type="Proteomes" id="UP000221961">
    <property type="component" value="Chromosome"/>
</dbReference>
<gene>
    <name evidence="1" type="ORF">CRH09_11085</name>
</gene>
<dbReference type="GeneID" id="88357950"/>
<dbReference type="AlphaFoldDB" id="A0A291RH87"/>
<evidence type="ECO:0000313" key="1">
    <source>
        <dbReference type="EMBL" id="ATL66670.1"/>
    </source>
</evidence>
<evidence type="ECO:0000313" key="2">
    <source>
        <dbReference type="Proteomes" id="UP000221961"/>
    </source>
</evidence>
<sequence length="526" mass="58064">MTISERPNQSGVTARILELTSTPATWHRRLWRGGTIQIARELLEESVLAGIPVAAVDDMKRYLGHALSSDPGIADRGRATKAAIGAIKPGITTESYAWVNLREHVDRMEAAYLQTWAAEFDRGNSIDTEGAARRIAAHILDSGYHKNSLYSWLRAARNDARTATFAEFLTEAGERLHRPERAYTFCVPVTTAPRFPITPEAAPGWITATNTVTWKQTYAPEAPPIRHQGAFLLSLTAKDINSAAERARSRIADLENKFHFGHRPLRVAAQMWSKEKGDTFPTQSTNRTLDVHAFENLGRLQDLTVPAYIDSALALVQPVRTGAAHIAVMSGWSAIESLLVGVADDADVIAAQRFSLIIAASAARAEMTALAWAYCRSNDDALAEELRGMTQNIERAKRFQMHLCSGAPTAMRAETDNLALERIRPLLREPQRGVTRIAEILTREFVRLYRKRNLIVHGGRTHSNNLHAITETMSPLIGAGIDRIVHVGLKYEIPPIQLAATAEAKLHYLTPATADHPGNLLDLLEP</sequence>
<reference evidence="1 2" key="1">
    <citation type="submission" date="2017-10" db="EMBL/GenBank/DDBJ databases">
        <title>Comparative genomics between pathogenic Norcardia.</title>
        <authorList>
            <person name="Zeng L."/>
        </authorList>
    </citation>
    <scope>NUCLEOTIDE SEQUENCE [LARGE SCALE GENOMIC DNA]</scope>
    <source>
        <strain evidence="1 2">NC_YFY_NT001</strain>
    </source>
</reference>
<dbReference type="EMBL" id="CP023778">
    <property type="protein sequence ID" value="ATL66670.1"/>
    <property type="molecule type" value="Genomic_DNA"/>
</dbReference>
<dbReference type="RefSeq" id="WP_098693852.1">
    <property type="nucleotide sequence ID" value="NZ_CP023778.1"/>
</dbReference>
<accession>A0A291RH87</accession>
<organism evidence="1 2">
    <name type="scientific">Nocardia terpenica</name>
    <dbReference type="NCBI Taxonomy" id="455432"/>
    <lineage>
        <taxon>Bacteria</taxon>
        <taxon>Bacillati</taxon>
        <taxon>Actinomycetota</taxon>
        <taxon>Actinomycetes</taxon>
        <taxon>Mycobacteriales</taxon>
        <taxon>Nocardiaceae</taxon>
        <taxon>Nocardia</taxon>
    </lineage>
</organism>
<name>A0A291RH87_9NOCA</name>
<dbReference type="KEGG" id="ntp:CRH09_11085"/>
<proteinExistence type="predicted"/>